<dbReference type="KEGG" id="nta:107824025"/>
<dbReference type="OrthoDB" id="437338at2759"/>
<reference evidence="1" key="1">
    <citation type="submission" date="2025-08" db="UniProtKB">
        <authorList>
            <consortium name="RefSeq"/>
        </authorList>
    </citation>
    <scope>IDENTIFICATION</scope>
</reference>
<dbReference type="RefSeq" id="XP_016506236.1">
    <property type="nucleotide sequence ID" value="XM_016650750.1"/>
</dbReference>
<proteinExistence type="predicted"/>
<name>A0A1S4CYN3_TOBAC</name>
<dbReference type="PaxDb" id="4097-A0A1S4CYN3"/>
<accession>A0A1S4CYN3</accession>
<evidence type="ECO:0000313" key="1">
    <source>
        <dbReference type="RefSeq" id="XP_016506236.1"/>
    </source>
</evidence>
<protein>
    <submittedName>
        <fullName evidence="1">Uncharacterized protein</fullName>
    </submittedName>
</protein>
<organism evidence="1">
    <name type="scientific">Nicotiana tabacum</name>
    <name type="common">Common tobacco</name>
    <dbReference type="NCBI Taxonomy" id="4097"/>
    <lineage>
        <taxon>Eukaryota</taxon>
        <taxon>Viridiplantae</taxon>
        <taxon>Streptophyta</taxon>
        <taxon>Embryophyta</taxon>
        <taxon>Tracheophyta</taxon>
        <taxon>Spermatophyta</taxon>
        <taxon>Magnoliopsida</taxon>
        <taxon>eudicotyledons</taxon>
        <taxon>Gunneridae</taxon>
        <taxon>Pentapetalae</taxon>
        <taxon>asterids</taxon>
        <taxon>lamiids</taxon>
        <taxon>Solanales</taxon>
        <taxon>Solanaceae</taxon>
        <taxon>Nicotianoideae</taxon>
        <taxon>Nicotianeae</taxon>
        <taxon>Nicotiana</taxon>
    </lineage>
</organism>
<dbReference type="AlphaFoldDB" id="A0A1S4CYN3"/>
<gene>
    <name evidence="1" type="primary">LOC107824025</name>
</gene>
<sequence>MTLVMLGLPRLEWRGSFVYFPSKVVSYLKARRMVEKGFLAYLASMRDVGVDTPTVKSVSAVRDFLDVFSADLLGVYEELEGKDGDKKLYKLAKVKERKACDLDQVNYIKDEEGKVLIKETHIRSTWQTYFHKLLNEEGA</sequence>